<dbReference type="InterPro" id="IPR010730">
    <property type="entry name" value="HET"/>
</dbReference>
<organism evidence="2">
    <name type="scientific">Colletotrichum fructicola (strain Nara gc5)</name>
    <name type="common">Anthracnose fungus</name>
    <name type="synonym">Colletotrichum gloeosporioides (strain Nara gc5)</name>
    <dbReference type="NCBI Taxonomy" id="1213859"/>
    <lineage>
        <taxon>Eukaryota</taxon>
        <taxon>Fungi</taxon>
        <taxon>Dikarya</taxon>
        <taxon>Ascomycota</taxon>
        <taxon>Pezizomycotina</taxon>
        <taxon>Sordariomycetes</taxon>
        <taxon>Hypocreomycetidae</taxon>
        <taxon>Glomerellales</taxon>
        <taxon>Glomerellaceae</taxon>
        <taxon>Colletotrichum</taxon>
        <taxon>Colletotrichum gloeosporioides species complex</taxon>
    </lineage>
</organism>
<dbReference type="PANTHER" id="PTHR24148:SF64">
    <property type="entry name" value="HETEROKARYON INCOMPATIBILITY DOMAIN-CONTAINING PROTEIN"/>
    <property type="match status" value="1"/>
</dbReference>
<evidence type="ECO:0000313" key="2">
    <source>
        <dbReference type="EMBL" id="ELA30598.1"/>
    </source>
</evidence>
<dbReference type="Pfam" id="PF06985">
    <property type="entry name" value="HET"/>
    <property type="match status" value="1"/>
</dbReference>
<dbReference type="PANTHER" id="PTHR24148">
    <property type="entry name" value="ANKYRIN REPEAT DOMAIN-CONTAINING PROTEIN 39 HOMOLOG-RELATED"/>
    <property type="match status" value="1"/>
</dbReference>
<dbReference type="STRING" id="1213859.L2FXX4"/>
<gene>
    <name evidence="2" type="ORF">CGGC5_9129</name>
</gene>
<dbReference type="HOGENOM" id="CLU_325426_0_0_1"/>
<accession>L2FXX4</accession>
<evidence type="ECO:0000259" key="1">
    <source>
        <dbReference type="Pfam" id="PF06985"/>
    </source>
</evidence>
<name>L2FXX4_COLFN</name>
<feature type="domain" description="Heterokaryon incompatibility" evidence="1">
    <location>
        <begin position="55"/>
        <end position="208"/>
    </location>
</feature>
<dbReference type="InterPro" id="IPR052895">
    <property type="entry name" value="HetReg/Transcr_Mod"/>
</dbReference>
<protein>
    <submittedName>
        <fullName evidence="2">Ankyrin and het domain protein</fullName>
    </submittedName>
</protein>
<proteinExistence type="predicted"/>
<dbReference type="EMBL" id="KB020790">
    <property type="protein sequence ID" value="ELA30598.1"/>
    <property type="molecule type" value="Genomic_DNA"/>
</dbReference>
<sequence>MATKPGGALSKAYRHTPLSTKTCTRIIEVFPATHNTDILRCRLLEVELEEAKGTYEAVSYVWGSPEFCCQIIVIDEDTAENDKMEYSFSITQNLSEVLRRFRHTEYPLGAMNDHDHSNSAITVPRRLWADGVCIDQCSVEEKSHHIAMMTAIYTEAKGVLVWLGHDKKAEEALRSLPSDEDIPVGDNPPCIQNALHLPWFSRRWVIQEAVLNRNTVVYCGAVSKHLYDVGRNALQLMHFKYAIILGPKLLKRAEGLDAVFNLFFYKHVATYSYYEMEFTSLMLAFDEYECQNPRDRIFTLATLAKDMAVRNVTVEWVHQALATEQSGDPTKDLRTWRSHETYVNYEATTADIYILFAYSLAINGKLGWMLGQASARLSASTGGCTSHPDLDLLPRWVPNWTVKYHRHAFWLEGNDVRCGPWVNLANAIGPPLVHCALARFPASSGAFAYRIRTRLGRIFRSQSAGTAVEDSFESAEEDRVCPFVVTWKSETFPSYQLSPADVVQWIRRTFQSIWEVGLSGMNTKVHDGDVKERLAGRFCYVLVAGAYMYSDKRLSSNLKSAAAELAELAQTIPTMANSSHEQSPRRMLDMLVHPSQFWDDAEKKKDELLAPIIVKLLKEIIFNDPDITVPGWNCALQMVSITMEHRCVLTCDVDNPPADALPFDIVGIGPDHLGLGDRVFSLPLRRKHFRDEEQFERPITKEYFEDVAYAPLAFQNVWAATYLARPMGGVHVVHSQPVEDGAEAEHPKIFQFVGDCFLSTVRWLSPSRGLMPKAWLSYETEDSDEAACQKEFGDRYSDFDEDGEIYLC</sequence>
<reference evidence="2" key="1">
    <citation type="submission" date="2012-08" db="EMBL/GenBank/DDBJ databases">
        <title>Genome analysis of Colletotrichum orbiculare and Colletotrichum fructicola.</title>
        <authorList>
            <person name="Gan P.H.P."/>
            <person name="Ikeda K."/>
            <person name="Irieda H."/>
            <person name="Narusaka M."/>
            <person name="O'Connell R.J."/>
            <person name="Narusaka Y."/>
            <person name="Takano Y."/>
            <person name="Kubo Y."/>
            <person name="Shirasu K."/>
        </authorList>
    </citation>
    <scope>NUCLEOTIDE SEQUENCE</scope>
    <source>
        <strain evidence="2">Nara gc5</strain>
    </source>
</reference>
<dbReference type="AlphaFoldDB" id="L2FXX4"/>